<feature type="domain" description="MDMPI C-terminal" evidence="1">
    <location>
        <begin position="146"/>
        <end position="240"/>
    </location>
</feature>
<dbReference type="InterPro" id="IPR034660">
    <property type="entry name" value="DinB/YfiT-like"/>
</dbReference>
<evidence type="ECO:0000259" key="2">
    <source>
        <dbReference type="Pfam" id="PF11716"/>
    </source>
</evidence>
<dbReference type="SUPFAM" id="SSF109854">
    <property type="entry name" value="DinB/YfiT-like putative metalloenzymes"/>
    <property type="match status" value="1"/>
</dbReference>
<protein>
    <submittedName>
        <fullName evidence="3">Uncharacterized protein (TIGR03083 family)</fullName>
    </submittedName>
</protein>
<dbReference type="GO" id="GO:0005886">
    <property type="term" value="C:plasma membrane"/>
    <property type="evidence" value="ECO:0007669"/>
    <property type="project" value="TreeGrafter"/>
</dbReference>
<dbReference type="AlphaFoldDB" id="A0A8J7GPA8"/>
<sequence>MPLSYQELCAALDGEIAHLVKVAAAVDPHAPVPTCPTWTTGYLLGHVGGSHRWATRIVQERAQSFLRPGDVPVPREPATVAAWLADGGTELLAVLRATDPDTAVWTWGGGTRDASWWARRQLHETTVHRADAESALDSAWLVEDAVAVDGVEEFLDNLPFTRIWAPHVDELRGTGETLLLAGPEVSWLITLAPDGWRWERTGAAAATVTVRGSATDLYLFLWGRRPAADLAIEGDSALLDLWVRHSAI</sequence>
<reference evidence="3" key="1">
    <citation type="submission" date="2020-11" db="EMBL/GenBank/DDBJ databases">
        <title>Sequencing the genomes of 1000 actinobacteria strains.</title>
        <authorList>
            <person name="Klenk H.-P."/>
        </authorList>
    </citation>
    <scope>NUCLEOTIDE SEQUENCE</scope>
    <source>
        <strain evidence="3">DSM 45356</strain>
    </source>
</reference>
<dbReference type="InterPro" id="IPR017517">
    <property type="entry name" value="Maleyloyr_isom"/>
</dbReference>
<dbReference type="Pfam" id="PF07398">
    <property type="entry name" value="MDMPI_C"/>
    <property type="match status" value="1"/>
</dbReference>
<comment type="caution">
    <text evidence="3">The sequence shown here is derived from an EMBL/GenBank/DDBJ whole genome shotgun (WGS) entry which is preliminary data.</text>
</comment>
<evidence type="ECO:0000313" key="4">
    <source>
        <dbReference type="Proteomes" id="UP000622552"/>
    </source>
</evidence>
<dbReference type="RefSeq" id="WP_197001577.1">
    <property type="nucleotide sequence ID" value="NZ_BONS01000033.1"/>
</dbReference>
<dbReference type="Pfam" id="PF11716">
    <property type="entry name" value="MDMPI_N"/>
    <property type="match status" value="1"/>
</dbReference>
<name>A0A8J7GPA8_9ACTN</name>
<feature type="domain" description="Mycothiol-dependent maleylpyruvate isomerase metal-binding" evidence="2">
    <location>
        <begin position="10"/>
        <end position="132"/>
    </location>
</feature>
<dbReference type="EMBL" id="JADOUF010000001">
    <property type="protein sequence ID" value="MBG6134326.1"/>
    <property type="molecule type" value="Genomic_DNA"/>
</dbReference>
<proteinExistence type="predicted"/>
<dbReference type="NCBIfam" id="TIGR03083">
    <property type="entry name" value="maleylpyruvate isomerase family mycothiol-dependent enzyme"/>
    <property type="match status" value="1"/>
</dbReference>
<dbReference type="PANTHER" id="PTHR40758">
    <property type="entry name" value="CONSERVED PROTEIN"/>
    <property type="match status" value="1"/>
</dbReference>
<gene>
    <name evidence="3" type="ORF">IW245_000520</name>
</gene>
<evidence type="ECO:0000259" key="1">
    <source>
        <dbReference type="Pfam" id="PF07398"/>
    </source>
</evidence>
<keyword evidence="4" id="KW-1185">Reference proteome</keyword>
<accession>A0A8J7GPA8</accession>
<evidence type="ECO:0000313" key="3">
    <source>
        <dbReference type="EMBL" id="MBG6134326.1"/>
    </source>
</evidence>
<dbReference type="InterPro" id="IPR010872">
    <property type="entry name" value="MDMPI_C-term_domain"/>
</dbReference>
<dbReference type="InterPro" id="IPR024344">
    <property type="entry name" value="MDMPI_metal-binding"/>
</dbReference>
<dbReference type="PANTHER" id="PTHR40758:SF1">
    <property type="entry name" value="CONSERVED PROTEIN"/>
    <property type="match status" value="1"/>
</dbReference>
<dbReference type="Proteomes" id="UP000622552">
    <property type="component" value="Unassembled WGS sequence"/>
</dbReference>
<organism evidence="3 4">
    <name type="scientific">Longispora fulva</name>
    <dbReference type="NCBI Taxonomy" id="619741"/>
    <lineage>
        <taxon>Bacteria</taxon>
        <taxon>Bacillati</taxon>
        <taxon>Actinomycetota</taxon>
        <taxon>Actinomycetes</taxon>
        <taxon>Micromonosporales</taxon>
        <taxon>Micromonosporaceae</taxon>
        <taxon>Longispora</taxon>
    </lineage>
</organism>
<dbReference type="GO" id="GO:0046872">
    <property type="term" value="F:metal ion binding"/>
    <property type="evidence" value="ECO:0007669"/>
    <property type="project" value="InterPro"/>
</dbReference>